<evidence type="ECO:0000313" key="2">
    <source>
        <dbReference type="Proteomes" id="UP000748531"/>
    </source>
</evidence>
<evidence type="ECO:0000313" key="1">
    <source>
        <dbReference type="EMBL" id="KAF5395504.1"/>
    </source>
</evidence>
<dbReference type="Proteomes" id="UP000748531">
    <property type="component" value="Unassembled WGS sequence"/>
</dbReference>
<organism evidence="1 2">
    <name type="scientific">Paragonimus heterotremus</name>
    <dbReference type="NCBI Taxonomy" id="100268"/>
    <lineage>
        <taxon>Eukaryota</taxon>
        <taxon>Metazoa</taxon>
        <taxon>Spiralia</taxon>
        <taxon>Lophotrochozoa</taxon>
        <taxon>Platyhelminthes</taxon>
        <taxon>Trematoda</taxon>
        <taxon>Digenea</taxon>
        <taxon>Plagiorchiida</taxon>
        <taxon>Troglotremata</taxon>
        <taxon>Troglotrematidae</taxon>
        <taxon>Paragonimus</taxon>
    </lineage>
</organism>
<protein>
    <submittedName>
        <fullName evidence="1">Uncharacterized protein</fullName>
    </submittedName>
</protein>
<sequence>MLYNPPFPQFNPVIAAVAFKDLSVTRAVLLYVSTHGTRAPSAKYGDEPHTSTLDRKCGGVVTNNRCEQEFRVK</sequence>
<dbReference type="OrthoDB" id="525027at2759"/>
<gene>
    <name evidence="1" type="ORF">PHET_11761</name>
</gene>
<dbReference type="EMBL" id="LUCH01012294">
    <property type="protein sequence ID" value="KAF5395504.1"/>
    <property type="molecule type" value="Genomic_DNA"/>
</dbReference>
<reference evidence="1" key="1">
    <citation type="submission" date="2019-05" db="EMBL/GenBank/DDBJ databases">
        <title>Annotation for the trematode Paragonimus heterotremus.</title>
        <authorList>
            <person name="Choi Y.-J."/>
        </authorList>
    </citation>
    <scope>NUCLEOTIDE SEQUENCE</scope>
    <source>
        <strain evidence="1">LC</strain>
    </source>
</reference>
<proteinExistence type="predicted"/>
<keyword evidence="2" id="KW-1185">Reference proteome</keyword>
<dbReference type="AlphaFoldDB" id="A0A8J4T377"/>
<accession>A0A8J4T377</accession>
<comment type="caution">
    <text evidence="1">The sequence shown here is derived from an EMBL/GenBank/DDBJ whole genome shotgun (WGS) entry which is preliminary data.</text>
</comment>
<name>A0A8J4T377_9TREM</name>